<dbReference type="STRING" id="633194.SAMN05421759_102241"/>
<dbReference type="AlphaFoldDB" id="A0A1N7L063"/>
<dbReference type="Proteomes" id="UP000186684">
    <property type="component" value="Unassembled WGS sequence"/>
</dbReference>
<protein>
    <submittedName>
        <fullName evidence="3">RNA polymerase sigma-70 factor, ECF subfamily</fullName>
    </submittedName>
</protein>
<sequence>MADLGAGPAAIPRAIAEARVAQVARASYGRLVGILSAPAGDIAGAEDALSEALQAALVTWPGSGVPDNPEGWLVRVARNRMTDAHRRALKRDPLPVEAHALPVSGTPQAPQDDPRLALLFVCAHPGIAEAARGPLMLQAVLGFTAAEIARAFVASPAAMSKLLVRAKTRIKANAMPFRVPEGALRTERLRDVTEAIYGCYALVWREGPEADEMQREAVFLADLLATDMPDDSEVLGLSALLAFLHARRSARLDAGRYVPLPDQRTELWDHALIAAAEARLRQAFELGRPGRFQIEAAIQSVHAARVRTGKTDQTALAALYEGLVRIAPTLGAQVSRAAVLGALQGAQAGLAALDMIDDARLARFQPYWAARAHLLAQAGAVTEAREAYARAIALTHAPPERAFLASARAALMQS</sequence>
<dbReference type="Pfam" id="PF20239">
    <property type="entry name" value="DUF6596"/>
    <property type="match status" value="1"/>
</dbReference>
<gene>
    <name evidence="3" type="ORF">SAMN05421759_102241</name>
</gene>
<dbReference type="Gene3D" id="1.10.1740.10">
    <property type="match status" value="1"/>
</dbReference>
<organism evidence="3 4">
    <name type="scientific">Roseivivax lentus</name>
    <dbReference type="NCBI Taxonomy" id="633194"/>
    <lineage>
        <taxon>Bacteria</taxon>
        <taxon>Pseudomonadati</taxon>
        <taxon>Pseudomonadota</taxon>
        <taxon>Alphaproteobacteria</taxon>
        <taxon>Rhodobacterales</taxon>
        <taxon>Roseobacteraceae</taxon>
        <taxon>Roseivivax</taxon>
    </lineage>
</organism>
<dbReference type="PANTHER" id="PTHR47756:SF2">
    <property type="entry name" value="BLL6612 PROTEIN"/>
    <property type="match status" value="1"/>
</dbReference>
<dbReference type="PANTHER" id="PTHR47756">
    <property type="entry name" value="BLL6612 PROTEIN-RELATED"/>
    <property type="match status" value="1"/>
</dbReference>
<dbReference type="Pfam" id="PF04542">
    <property type="entry name" value="Sigma70_r2"/>
    <property type="match status" value="1"/>
</dbReference>
<accession>A0A1N7L063</accession>
<dbReference type="OrthoDB" id="9780299at2"/>
<dbReference type="GO" id="GO:0006352">
    <property type="term" value="P:DNA-templated transcription initiation"/>
    <property type="evidence" value="ECO:0007669"/>
    <property type="project" value="InterPro"/>
</dbReference>
<feature type="domain" description="RNA polymerase sigma-70 region 2" evidence="1">
    <location>
        <begin position="27"/>
        <end position="88"/>
    </location>
</feature>
<evidence type="ECO:0000313" key="3">
    <source>
        <dbReference type="EMBL" id="SIS67223.1"/>
    </source>
</evidence>
<dbReference type="SUPFAM" id="SSF88946">
    <property type="entry name" value="Sigma2 domain of RNA polymerase sigma factors"/>
    <property type="match status" value="1"/>
</dbReference>
<name>A0A1N7L063_9RHOB</name>
<reference evidence="4" key="1">
    <citation type="submission" date="2017-01" db="EMBL/GenBank/DDBJ databases">
        <authorList>
            <person name="Varghese N."/>
            <person name="Submissions S."/>
        </authorList>
    </citation>
    <scope>NUCLEOTIDE SEQUENCE [LARGE SCALE GENOMIC DNA]</scope>
    <source>
        <strain evidence="4">DSM 29430</strain>
    </source>
</reference>
<dbReference type="EMBL" id="FTOQ01000002">
    <property type="protein sequence ID" value="SIS67223.1"/>
    <property type="molecule type" value="Genomic_DNA"/>
</dbReference>
<dbReference type="InterPro" id="IPR007627">
    <property type="entry name" value="RNA_pol_sigma70_r2"/>
</dbReference>
<dbReference type="InterPro" id="IPR046531">
    <property type="entry name" value="DUF6596"/>
</dbReference>
<feature type="domain" description="DUF6596" evidence="2">
    <location>
        <begin position="188"/>
        <end position="283"/>
    </location>
</feature>
<dbReference type="GO" id="GO:0003700">
    <property type="term" value="F:DNA-binding transcription factor activity"/>
    <property type="evidence" value="ECO:0007669"/>
    <property type="project" value="InterPro"/>
</dbReference>
<proteinExistence type="predicted"/>
<dbReference type="InterPro" id="IPR013325">
    <property type="entry name" value="RNA_pol_sigma_r2"/>
</dbReference>
<keyword evidence="4" id="KW-1185">Reference proteome</keyword>
<evidence type="ECO:0000259" key="2">
    <source>
        <dbReference type="Pfam" id="PF20239"/>
    </source>
</evidence>
<evidence type="ECO:0000313" key="4">
    <source>
        <dbReference type="Proteomes" id="UP000186684"/>
    </source>
</evidence>
<evidence type="ECO:0000259" key="1">
    <source>
        <dbReference type="Pfam" id="PF04542"/>
    </source>
</evidence>